<dbReference type="CDD" id="cd01127">
    <property type="entry name" value="TrwB_TraG_TraD_VirD4"/>
    <property type="match status" value="1"/>
</dbReference>
<feature type="transmembrane region" description="Helical" evidence="14">
    <location>
        <begin position="28"/>
        <end position="47"/>
    </location>
</feature>
<dbReference type="Pfam" id="PF13491">
    <property type="entry name" value="FtsK_4TM"/>
    <property type="match status" value="1"/>
</dbReference>
<reference evidence="16" key="1">
    <citation type="submission" date="2018-05" db="EMBL/GenBank/DDBJ databases">
        <authorList>
            <person name="Lanie J.A."/>
            <person name="Ng W.-L."/>
            <person name="Kazmierczak K.M."/>
            <person name="Andrzejewski T.M."/>
            <person name="Davidsen T.M."/>
            <person name="Wayne K.J."/>
            <person name="Tettelin H."/>
            <person name="Glass J.I."/>
            <person name="Rusch D."/>
            <person name="Podicherti R."/>
            <person name="Tsui H.-C.T."/>
            <person name="Winkler M.E."/>
        </authorList>
    </citation>
    <scope>NUCLEOTIDE SEQUENCE</scope>
</reference>
<dbReference type="Pfam" id="PF01580">
    <property type="entry name" value="FtsK_SpoIIIE"/>
    <property type="match status" value="1"/>
</dbReference>
<dbReference type="AlphaFoldDB" id="A0A381S100"/>
<feature type="transmembrane region" description="Helical" evidence="14">
    <location>
        <begin position="156"/>
        <end position="183"/>
    </location>
</feature>
<evidence type="ECO:0000256" key="7">
    <source>
        <dbReference type="ARBA" id="ARBA00022829"/>
    </source>
</evidence>
<evidence type="ECO:0000259" key="15">
    <source>
        <dbReference type="PROSITE" id="PS50901"/>
    </source>
</evidence>
<dbReference type="SUPFAM" id="SSF52540">
    <property type="entry name" value="P-loop containing nucleoside triphosphate hydrolases"/>
    <property type="match status" value="1"/>
</dbReference>
<dbReference type="EMBL" id="UINC01002538">
    <property type="protein sequence ID" value="SUZ97752.1"/>
    <property type="molecule type" value="Genomic_DNA"/>
</dbReference>
<evidence type="ECO:0000256" key="8">
    <source>
        <dbReference type="ARBA" id="ARBA00022840"/>
    </source>
</evidence>
<dbReference type="PANTHER" id="PTHR22683:SF41">
    <property type="entry name" value="DNA TRANSLOCASE FTSK"/>
    <property type="match status" value="1"/>
</dbReference>
<keyword evidence="10" id="KW-0238">DNA-binding</keyword>
<dbReference type="InterPro" id="IPR018541">
    <property type="entry name" value="Ftsk_gamma"/>
</dbReference>
<keyword evidence="4" id="KW-0132">Cell division</keyword>
<dbReference type="GO" id="GO:0051301">
    <property type="term" value="P:cell division"/>
    <property type="evidence" value="ECO:0007669"/>
    <property type="project" value="UniProtKB-KW"/>
</dbReference>
<keyword evidence="6" id="KW-0547">Nucleotide-binding</keyword>
<dbReference type="InterPro" id="IPR025199">
    <property type="entry name" value="FtsK_4TM"/>
</dbReference>
<keyword evidence="9 14" id="KW-1133">Transmembrane helix</keyword>
<gene>
    <name evidence="16" type="ORF">METZ01_LOCUS50606</name>
</gene>
<protein>
    <recommendedName>
        <fullName evidence="15">FtsK domain-containing protein</fullName>
    </recommendedName>
</protein>
<dbReference type="InterPro" id="IPR036390">
    <property type="entry name" value="WH_DNA-bd_sf"/>
</dbReference>
<feature type="domain" description="FtsK" evidence="15">
    <location>
        <begin position="412"/>
        <end position="626"/>
    </location>
</feature>
<dbReference type="SUPFAM" id="SSF46785">
    <property type="entry name" value="Winged helix' DNA-binding domain"/>
    <property type="match status" value="1"/>
</dbReference>
<evidence type="ECO:0000256" key="3">
    <source>
        <dbReference type="ARBA" id="ARBA00022475"/>
    </source>
</evidence>
<keyword evidence="11 14" id="KW-0472">Membrane</keyword>
<dbReference type="InterPro" id="IPR041027">
    <property type="entry name" value="FtsK_alpha"/>
</dbReference>
<dbReference type="PROSITE" id="PS50901">
    <property type="entry name" value="FTSK"/>
    <property type="match status" value="1"/>
</dbReference>
<dbReference type="GO" id="GO:0007059">
    <property type="term" value="P:chromosome segregation"/>
    <property type="evidence" value="ECO:0007669"/>
    <property type="project" value="UniProtKB-KW"/>
</dbReference>
<evidence type="ECO:0000256" key="12">
    <source>
        <dbReference type="ARBA" id="ARBA00023306"/>
    </source>
</evidence>
<dbReference type="InterPro" id="IPR003593">
    <property type="entry name" value="AAA+_ATPase"/>
</dbReference>
<feature type="transmembrane region" description="Helical" evidence="14">
    <location>
        <begin position="113"/>
        <end position="136"/>
    </location>
</feature>
<keyword evidence="8" id="KW-0067">ATP-binding</keyword>
<keyword evidence="12" id="KW-0131">Cell cycle</keyword>
<evidence type="ECO:0000256" key="2">
    <source>
        <dbReference type="ARBA" id="ARBA00006474"/>
    </source>
</evidence>
<dbReference type="GO" id="GO:0003677">
    <property type="term" value="F:DNA binding"/>
    <property type="evidence" value="ECO:0007669"/>
    <property type="project" value="UniProtKB-KW"/>
</dbReference>
<evidence type="ECO:0000313" key="16">
    <source>
        <dbReference type="EMBL" id="SUZ97752.1"/>
    </source>
</evidence>
<dbReference type="Gene3D" id="3.40.50.300">
    <property type="entry name" value="P-loop containing nucleotide triphosphate hydrolases"/>
    <property type="match status" value="1"/>
</dbReference>
<keyword evidence="3" id="KW-1003">Cell membrane</keyword>
<dbReference type="SMART" id="SM00843">
    <property type="entry name" value="Ftsk_gamma"/>
    <property type="match status" value="1"/>
</dbReference>
<evidence type="ECO:0000256" key="1">
    <source>
        <dbReference type="ARBA" id="ARBA00004651"/>
    </source>
</evidence>
<dbReference type="Gene3D" id="1.10.10.10">
    <property type="entry name" value="Winged helix-like DNA-binding domain superfamily/Winged helix DNA-binding domain"/>
    <property type="match status" value="1"/>
</dbReference>
<evidence type="ECO:0000256" key="4">
    <source>
        <dbReference type="ARBA" id="ARBA00022618"/>
    </source>
</evidence>
<evidence type="ECO:0000256" key="9">
    <source>
        <dbReference type="ARBA" id="ARBA00022989"/>
    </source>
</evidence>
<evidence type="ECO:0000256" key="5">
    <source>
        <dbReference type="ARBA" id="ARBA00022692"/>
    </source>
</evidence>
<evidence type="ECO:0000256" key="6">
    <source>
        <dbReference type="ARBA" id="ARBA00022741"/>
    </source>
</evidence>
<dbReference type="Pfam" id="PF09397">
    <property type="entry name" value="FtsK_gamma"/>
    <property type="match status" value="1"/>
</dbReference>
<evidence type="ECO:0000256" key="10">
    <source>
        <dbReference type="ARBA" id="ARBA00023125"/>
    </source>
</evidence>
<sequence length="769" mass="84667">VAQAKSPKQVERTKSRTSPRLLRLGREVLVIALGAFTAYLLVCLASYSSRDPGFTHTGVSNDIENLGGRFGAWFSDLMLNALGYSAYFLPILFGVVCWRLLRQSDSEDMGYSRLVHGAGMVFVLFSACGIEFLHYFSWSRTMPFESGGWMGILVGAWALDSFGIVGATVIFLVIFVAGISWSLDVSWFTIMDKVGEMTCKYSESLWQRVIIWFDEVQGFRLKRKRQDTVAEIRRDRAKKQPPRIEPKVTETKEGTRIYREKQSPIPMFAEDKVPQGSLPALGLLDKPEAKVQGYSKETLEMMSRLVEKKLMDFNIDVRVESVQPGPVITRFEIDPAPGVKASQVVGLARDLARSLSVISVRVVENIAGKTYIGLEIPNEQRESVYLLEGLASEIYESSKSPLTLVLGKDISGQPVVDDLCKMPHLLVAGTTGSGKSVCINALILSIVYKSTPEDVRLIMIDPKMLELSGYDGIPHLLTPVVTDMSKAANALRWCVGEMDRRFKLMASLGVRNIMGYNRKVLAAISSGKPLPDPFYEPIGGEEDHPPPTLAKMPYVVVIVDEFADLMLVAGKKIEELITRIAQRARAAGIHLVLATQRPSVDVVTGLIKANFPTRIAFQMSSRADSRTVLDQMGAEQLLGHGDMLFLPPGTGYPVRVHGSFVSDQDVLRVAQHLRQSGAPEFLDAVIEPEVSEEMGSGRGDAVGGEGDPLYDQALAFVAETRRASISAVQRHLRVGYNRAARMIEAMEAAGVVGPLENGRREVFAPVPVE</sequence>
<feature type="transmembrane region" description="Helical" evidence="14">
    <location>
        <begin position="81"/>
        <end position="101"/>
    </location>
</feature>
<dbReference type="InterPro" id="IPR027417">
    <property type="entry name" value="P-loop_NTPase"/>
</dbReference>
<proteinExistence type="inferred from homology"/>
<dbReference type="Pfam" id="PF17854">
    <property type="entry name" value="FtsK_alpha"/>
    <property type="match status" value="1"/>
</dbReference>
<dbReference type="InterPro" id="IPR002543">
    <property type="entry name" value="FtsK_dom"/>
</dbReference>
<dbReference type="Gene3D" id="3.30.980.40">
    <property type="match status" value="1"/>
</dbReference>
<dbReference type="FunFam" id="3.40.50.300:FF:000209">
    <property type="entry name" value="Cell division protein FtsK"/>
    <property type="match status" value="1"/>
</dbReference>
<dbReference type="GO" id="GO:0005524">
    <property type="term" value="F:ATP binding"/>
    <property type="evidence" value="ECO:0007669"/>
    <property type="project" value="UniProtKB-KW"/>
</dbReference>
<keyword evidence="7" id="KW-0159">Chromosome partition</keyword>
<comment type="subcellular location">
    <subcellularLocation>
        <location evidence="1">Cell membrane</location>
        <topology evidence="1">Multi-pass membrane protein</topology>
    </subcellularLocation>
</comment>
<accession>A0A381S100</accession>
<comment type="similarity">
    <text evidence="2">Belongs to the FtsK/SpoIIIE/SftA family.</text>
</comment>
<dbReference type="InterPro" id="IPR036388">
    <property type="entry name" value="WH-like_DNA-bd_sf"/>
</dbReference>
<evidence type="ECO:0000256" key="11">
    <source>
        <dbReference type="ARBA" id="ARBA00023136"/>
    </source>
</evidence>
<comment type="subunit">
    <text evidence="13">Homohexamer. Forms a ring that surrounds DNA.</text>
</comment>
<dbReference type="SMART" id="SM00382">
    <property type="entry name" value="AAA"/>
    <property type="match status" value="1"/>
</dbReference>
<dbReference type="PANTHER" id="PTHR22683">
    <property type="entry name" value="SPORULATION PROTEIN RELATED"/>
    <property type="match status" value="1"/>
</dbReference>
<evidence type="ECO:0000256" key="14">
    <source>
        <dbReference type="SAM" id="Phobius"/>
    </source>
</evidence>
<organism evidence="16">
    <name type="scientific">marine metagenome</name>
    <dbReference type="NCBI Taxonomy" id="408172"/>
    <lineage>
        <taxon>unclassified sequences</taxon>
        <taxon>metagenomes</taxon>
        <taxon>ecological metagenomes</taxon>
    </lineage>
</organism>
<dbReference type="GO" id="GO:0005886">
    <property type="term" value="C:plasma membrane"/>
    <property type="evidence" value="ECO:0007669"/>
    <property type="project" value="UniProtKB-SubCell"/>
</dbReference>
<evidence type="ECO:0000256" key="13">
    <source>
        <dbReference type="ARBA" id="ARBA00025923"/>
    </source>
</evidence>
<dbReference type="InterPro" id="IPR050206">
    <property type="entry name" value="FtsK/SpoIIIE/SftA"/>
</dbReference>
<feature type="non-terminal residue" evidence="16">
    <location>
        <position position="1"/>
    </location>
</feature>
<name>A0A381S100_9ZZZZ</name>
<keyword evidence="5 14" id="KW-0812">Transmembrane</keyword>